<feature type="domain" description="Alpha/beta hydrolase fold-3" evidence="1">
    <location>
        <begin position="8"/>
        <end position="105"/>
    </location>
</feature>
<dbReference type="GO" id="GO:0016787">
    <property type="term" value="F:hydrolase activity"/>
    <property type="evidence" value="ECO:0007669"/>
    <property type="project" value="InterPro"/>
</dbReference>
<evidence type="ECO:0000313" key="3">
    <source>
        <dbReference type="Proteomes" id="UP001085076"/>
    </source>
</evidence>
<dbReference type="PANTHER" id="PTHR23024">
    <property type="entry name" value="ARYLACETAMIDE DEACETYLASE"/>
    <property type="match status" value="1"/>
</dbReference>
<dbReference type="SUPFAM" id="SSF53474">
    <property type="entry name" value="alpha/beta-Hydrolases"/>
    <property type="match status" value="1"/>
</dbReference>
<protein>
    <recommendedName>
        <fullName evidence="1">Alpha/beta hydrolase fold-3 domain-containing protein</fullName>
    </recommendedName>
</protein>
<accession>A0A9D5C4X8</accession>
<name>A0A9D5C4X8_9LILI</name>
<evidence type="ECO:0000259" key="1">
    <source>
        <dbReference type="Pfam" id="PF07859"/>
    </source>
</evidence>
<dbReference type="Gene3D" id="3.40.50.1820">
    <property type="entry name" value="alpha/beta hydrolase"/>
    <property type="match status" value="1"/>
</dbReference>
<dbReference type="AlphaFoldDB" id="A0A9D5C4X8"/>
<dbReference type="OrthoDB" id="408631at2759"/>
<dbReference type="PANTHER" id="PTHR23024:SF535">
    <property type="entry name" value="OS07G0162900 PROTEIN"/>
    <property type="match status" value="1"/>
</dbReference>
<organism evidence="2 3">
    <name type="scientific">Dioscorea zingiberensis</name>
    <dbReference type="NCBI Taxonomy" id="325984"/>
    <lineage>
        <taxon>Eukaryota</taxon>
        <taxon>Viridiplantae</taxon>
        <taxon>Streptophyta</taxon>
        <taxon>Embryophyta</taxon>
        <taxon>Tracheophyta</taxon>
        <taxon>Spermatophyta</taxon>
        <taxon>Magnoliopsida</taxon>
        <taxon>Liliopsida</taxon>
        <taxon>Dioscoreales</taxon>
        <taxon>Dioscoreaceae</taxon>
        <taxon>Dioscorea</taxon>
    </lineage>
</organism>
<dbReference type="InterPro" id="IPR029058">
    <property type="entry name" value="AB_hydrolase_fold"/>
</dbReference>
<evidence type="ECO:0000313" key="2">
    <source>
        <dbReference type="EMBL" id="KAJ0966355.1"/>
    </source>
</evidence>
<reference evidence="2" key="2">
    <citation type="journal article" date="2022" name="Hortic Res">
        <title>The genome of Dioscorea zingiberensis sheds light on the biosynthesis, origin and evolution of the medicinally important diosgenin saponins.</title>
        <authorList>
            <person name="Li Y."/>
            <person name="Tan C."/>
            <person name="Li Z."/>
            <person name="Guo J."/>
            <person name="Li S."/>
            <person name="Chen X."/>
            <person name="Wang C."/>
            <person name="Dai X."/>
            <person name="Yang H."/>
            <person name="Song W."/>
            <person name="Hou L."/>
            <person name="Xu J."/>
            <person name="Tong Z."/>
            <person name="Xu A."/>
            <person name="Yuan X."/>
            <person name="Wang W."/>
            <person name="Yang Q."/>
            <person name="Chen L."/>
            <person name="Sun Z."/>
            <person name="Wang K."/>
            <person name="Pan B."/>
            <person name="Chen J."/>
            <person name="Bao Y."/>
            <person name="Liu F."/>
            <person name="Qi X."/>
            <person name="Gang D.R."/>
            <person name="Wen J."/>
            <person name="Li J."/>
        </authorList>
    </citation>
    <scope>NUCLEOTIDE SEQUENCE</scope>
    <source>
        <strain evidence="2">Dzin_1.0</strain>
    </source>
</reference>
<dbReference type="InterPro" id="IPR050466">
    <property type="entry name" value="Carboxylest/Gibb_receptor"/>
</dbReference>
<dbReference type="EMBL" id="JAGGNH010000008">
    <property type="protein sequence ID" value="KAJ0966355.1"/>
    <property type="molecule type" value="Genomic_DNA"/>
</dbReference>
<gene>
    <name evidence="2" type="ORF">J5N97_027493</name>
</gene>
<reference evidence="2" key="1">
    <citation type="submission" date="2021-03" db="EMBL/GenBank/DDBJ databases">
        <authorList>
            <person name="Li Z."/>
            <person name="Yang C."/>
        </authorList>
    </citation>
    <scope>NUCLEOTIDE SEQUENCE</scope>
    <source>
        <strain evidence="2">Dzin_1.0</strain>
        <tissue evidence="2">Leaf</tissue>
    </source>
</reference>
<dbReference type="Proteomes" id="UP001085076">
    <property type="component" value="Miscellaneous, Linkage group lg08"/>
</dbReference>
<proteinExistence type="predicted"/>
<keyword evidence="3" id="KW-1185">Reference proteome</keyword>
<comment type="caution">
    <text evidence="2">The sequence shown here is derived from an EMBL/GenBank/DDBJ whole genome shotgun (WGS) entry which is preliminary data.</text>
</comment>
<dbReference type="InterPro" id="IPR013094">
    <property type="entry name" value="AB_hydrolase_3"/>
</dbReference>
<dbReference type="Pfam" id="PF07859">
    <property type="entry name" value="Abhydrolase_3"/>
    <property type="match status" value="1"/>
</dbReference>
<sequence length="141" mass="15750">MPFFSGEQRTSSEARCPPDAFLNLELNDRYWRLSLPRGVTRDDPISNPFGPGGPDLESVRFESMMVVVGGSDLLRDRGVEYATRLKELGKPVELAEFEGQQHGFLSLDPWSQPSDQAMASIKRFIEDKISASTKNPGWSNS</sequence>